<name>A0AA39ZAF2_9PEZI</name>
<dbReference type="Gene3D" id="2.60.20.10">
    <property type="entry name" value="Crystallins"/>
    <property type="match status" value="1"/>
</dbReference>
<dbReference type="AlphaFoldDB" id="A0AA39ZAF2"/>
<keyword evidence="3" id="KW-1185">Reference proteome</keyword>
<feature type="signal peptide" evidence="1">
    <location>
        <begin position="1"/>
        <end position="19"/>
    </location>
</feature>
<reference evidence="2" key="1">
    <citation type="submission" date="2023-06" db="EMBL/GenBank/DDBJ databases">
        <title>Genome-scale phylogeny and comparative genomics of the fungal order Sordariales.</title>
        <authorList>
            <consortium name="Lawrence Berkeley National Laboratory"/>
            <person name="Hensen N."/>
            <person name="Bonometti L."/>
            <person name="Westerberg I."/>
            <person name="Brannstrom I.O."/>
            <person name="Guillou S."/>
            <person name="Cros-Aarteil S."/>
            <person name="Calhoun S."/>
            <person name="Haridas S."/>
            <person name="Kuo A."/>
            <person name="Mondo S."/>
            <person name="Pangilinan J."/>
            <person name="Riley R."/>
            <person name="Labutti K."/>
            <person name="Andreopoulos B."/>
            <person name="Lipzen A."/>
            <person name="Chen C."/>
            <person name="Yanf M."/>
            <person name="Daum C."/>
            <person name="Ng V."/>
            <person name="Clum A."/>
            <person name="Steindorff A."/>
            <person name="Ohm R."/>
            <person name="Martin F."/>
            <person name="Silar P."/>
            <person name="Natvig D."/>
            <person name="Lalanne C."/>
            <person name="Gautier V."/>
            <person name="Ament-Velasquez S.L."/>
            <person name="Kruys A."/>
            <person name="Hutchinson M.I."/>
            <person name="Powell A.J."/>
            <person name="Barry K."/>
            <person name="Miller A.N."/>
            <person name="Grigoriev I.V."/>
            <person name="Debuchy R."/>
            <person name="Gladieux P."/>
            <person name="Thoren M.H."/>
            <person name="Johannesson H."/>
        </authorList>
    </citation>
    <scope>NUCLEOTIDE SEQUENCE</scope>
    <source>
        <strain evidence="2">CBS 307.81</strain>
    </source>
</reference>
<keyword evidence="1" id="KW-0732">Signal</keyword>
<dbReference type="EMBL" id="JAULSY010000085">
    <property type="protein sequence ID" value="KAK0666595.1"/>
    <property type="molecule type" value="Genomic_DNA"/>
</dbReference>
<evidence type="ECO:0000313" key="2">
    <source>
        <dbReference type="EMBL" id="KAK0666595.1"/>
    </source>
</evidence>
<evidence type="ECO:0000313" key="3">
    <source>
        <dbReference type="Proteomes" id="UP001174997"/>
    </source>
</evidence>
<proteinExistence type="predicted"/>
<gene>
    <name evidence="2" type="ORF">QBC41DRAFT_338941</name>
</gene>
<sequence>MKTTALIALVAAFAGVTTAAPSPAPAPAVEHLAFNVPAPSANSTSLNSRELHKRWDFNVYVTEHDNWNGRNEVLWWNRGACFSLGNGWDKIITSFGPQEGITCTIYDQHDCRGSQYWPIRYPGIPNLHNIGNPNWNDRISSWRCD</sequence>
<protein>
    <submittedName>
        <fullName evidence="2">Uncharacterized protein</fullName>
    </submittedName>
</protein>
<organism evidence="2 3">
    <name type="scientific">Cercophora samala</name>
    <dbReference type="NCBI Taxonomy" id="330535"/>
    <lineage>
        <taxon>Eukaryota</taxon>
        <taxon>Fungi</taxon>
        <taxon>Dikarya</taxon>
        <taxon>Ascomycota</taxon>
        <taxon>Pezizomycotina</taxon>
        <taxon>Sordariomycetes</taxon>
        <taxon>Sordariomycetidae</taxon>
        <taxon>Sordariales</taxon>
        <taxon>Lasiosphaeriaceae</taxon>
        <taxon>Cercophora</taxon>
    </lineage>
</organism>
<comment type="caution">
    <text evidence="2">The sequence shown here is derived from an EMBL/GenBank/DDBJ whole genome shotgun (WGS) entry which is preliminary data.</text>
</comment>
<accession>A0AA39ZAF2</accession>
<feature type="chain" id="PRO_5041342049" evidence="1">
    <location>
        <begin position="20"/>
        <end position="145"/>
    </location>
</feature>
<evidence type="ECO:0000256" key="1">
    <source>
        <dbReference type="SAM" id="SignalP"/>
    </source>
</evidence>
<dbReference type="Proteomes" id="UP001174997">
    <property type="component" value="Unassembled WGS sequence"/>
</dbReference>